<evidence type="ECO:0000313" key="5">
    <source>
        <dbReference type="EMBL" id="MCU7548525.1"/>
    </source>
</evidence>
<dbReference type="InterPro" id="IPR048405">
    <property type="entry name" value="GldM_Ig-like-1"/>
</dbReference>
<dbReference type="InterPro" id="IPR022719">
    <property type="entry name" value="Motility-assoc_prot_GldM_C"/>
</dbReference>
<feature type="domain" description="Gliding motility-associated protein GldM C-terminal" evidence="1">
    <location>
        <begin position="403"/>
        <end position="506"/>
    </location>
</feature>
<proteinExistence type="predicted"/>
<dbReference type="InterPro" id="IPR019859">
    <property type="entry name" value="Motility-assoc_prot_GldM"/>
</dbReference>
<dbReference type="RefSeq" id="WP_279295972.1">
    <property type="nucleotide sequence ID" value="NZ_JAOTIF010000002.1"/>
</dbReference>
<evidence type="ECO:0000259" key="3">
    <source>
        <dbReference type="Pfam" id="PF21601"/>
    </source>
</evidence>
<keyword evidence="6" id="KW-1185">Reference proteome</keyword>
<evidence type="ECO:0000259" key="2">
    <source>
        <dbReference type="Pfam" id="PF12081"/>
    </source>
</evidence>
<evidence type="ECO:0000259" key="4">
    <source>
        <dbReference type="Pfam" id="PF21602"/>
    </source>
</evidence>
<dbReference type="InterPro" id="IPR048406">
    <property type="entry name" value="GldM_Ig-like-2"/>
</dbReference>
<dbReference type="Proteomes" id="UP001155483">
    <property type="component" value="Unassembled WGS sequence"/>
</dbReference>
<dbReference type="AlphaFoldDB" id="A0A9X3B6V4"/>
<gene>
    <name evidence="5" type="primary">gldM</name>
    <name evidence="5" type="ORF">OCK74_05325</name>
</gene>
<dbReference type="InterPro" id="IPR022720">
    <property type="entry name" value="Motility-assoc_prot_GldM_N"/>
</dbReference>
<dbReference type="Pfam" id="PF21601">
    <property type="entry name" value="GldM_2nd"/>
    <property type="match status" value="1"/>
</dbReference>
<feature type="domain" description="Gliding motility-associated protein GldM first immunoglobulin-like" evidence="3">
    <location>
        <begin position="223"/>
        <end position="317"/>
    </location>
</feature>
<dbReference type="Pfam" id="PF12081">
    <property type="entry name" value="GldM_1st"/>
    <property type="match status" value="1"/>
</dbReference>
<dbReference type="NCBIfam" id="TIGR03517">
    <property type="entry name" value="GldM_gliding"/>
    <property type="match status" value="1"/>
</dbReference>
<comment type="caution">
    <text evidence="5">The sequence shown here is derived from an EMBL/GenBank/DDBJ whole genome shotgun (WGS) entry which is preliminary data.</text>
</comment>
<reference evidence="5" key="1">
    <citation type="submission" date="2022-09" db="EMBL/GenBank/DDBJ databases">
        <authorList>
            <person name="Yuan C."/>
            <person name="Ke Z."/>
        </authorList>
    </citation>
    <scope>NUCLEOTIDE SEQUENCE</scope>
    <source>
        <strain evidence="5">LB-8</strain>
    </source>
</reference>
<evidence type="ECO:0000259" key="1">
    <source>
        <dbReference type="Pfam" id="PF12080"/>
    </source>
</evidence>
<feature type="domain" description="Gliding motility-associated protein GldM second immunoglobulin-like" evidence="4">
    <location>
        <begin position="321"/>
        <end position="400"/>
    </location>
</feature>
<evidence type="ECO:0000313" key="6">
    <source>
        <dbReference type="Proteomes" id="UP001155483"/>
    </source>
</evidence>
<organism evidence="5 6">
    <name type="scientific">Paraflavisolibacter caeni</name>
    <dbReference type="NCBI Taxonomy" id="2982496"/>
    <lineage>
        <taxon>Bacteria</taxon>
        <taxon>Pseudomonadati</taxon>
        <taxon>Bacteroidota</taxon>
        <taxon>Chitinophagia</taxon>
        <taxon>Chitinophagales</taxon>
        <taxon>Chitinophagaceae</taxon>
        <taxon>Paraflavisolibacter</taxon>
    </lineage>
</organism>
<dbReference type="Pfam" id="PF12080">
    <property type="entry name" value="GldM_4th"/>
    <property type="match status" value="1"/>
</dbReference>
<name>A0A9X3B6V4_9BACT</name>
<sequence length="510" mass="54681">MALPKEPRQKMINLMYLVLTALLALNVSAEILNAFKTVDNSLTSTNKTINASTGAIMKSLLAKTSEAETAEKAKIWYSKADQAQKLTTQMFSDIQVLKDRILKEADFDPARKGDSTFKQDNLDIATRIMVEQGEGKKLYQKLAEYRKNLLAIDPLIGKQLANDLQINLGMPAVQDKSNRTWEGAYFRMVPTVAAITILSKFQNDVKTSENKVVAFCHQQVGQVEVRFDQFAPIVGQSSNYLMPGQEIEITAGVGAFNSQAQPAISIGGSAAQVQGGVAKMKLAAGGIGNHSIPVRISYIDQDGQRKTIEESVEYTVGQANASIALDKMNVLYINVDNPLTIAASGGGDDKVQVSISGGGGSITKIGPGKYNARVTSVSDDCRITVSVDGKVAGASQFRVRTIPDPVATVGGLPSGDNVSAGAFKAQSGVAAWIKDFPFDLKYTVTSFTLTADTDDGDIVEAPCTGNTWSPSAQNVIKGLKAGRLVTIDNIRAVGQDGRSRKLPSLVYYIK</sequence>
<feature type="domain" description="Gliding motility-associated protein GldM N-terminal" evidence="2">
    <location>
        <begin position="30"/>
        <end position="214"/>
    </location>
</feature>
<reference evidence="5" key="2">
    <citation type="submission" date="2023-04" db="EMBL/GenBank/DDBJ databases">
        <title>Paracnuella aquatica gen. nov., sp. nov., a member of the family Chitinophagaceae isolated from a hot spring.</title>
        <authorList>
            <person name="Wang C."/>
        </authorList>
    </citation>
    <scope>NUCLEOTIDE SEQUENCE</scope>
    <source>
        <strain evidence="5">LB-8</strain>
    </source>
</reference>
<dbReference type="EMBL" id="JAOTIF010000002">
    <property type="protein sequence ID" value="MCU7548525.1"/>
    <property type="molecule type" value="Genomic_DNA"/>
</dbReference>
<dbReference type="Pfam" id="PF21602">
    <property type="entry name" value="GldM_3rd"/>
    <property type="match status" value="1"/>
</dbReference>
<accession>A0A9X3B6V4</accession>
<protein>
    <submittedName>
        <fullName evidence="5">Gliding motility protein GldM</fullName>
    </submittedName>
</protein>